<sequence length="573" mass="66695">MDNIYKFRANTSIQHLQHLNNDKQFYSEDESSETKQNQQFYLKQISKPPSKMSHFSQNITGYQTDDSDKDSQRDNKRGPTSQKLSKFRNLVNSIEGDIEGAEEEREDDVQTDITQSSYEDPTYITNKTSKLQWKMKQYNNDQIFLVKLQRNVNSDIEYSTNKQQCKLSNHPFRHLIYGPLICENTFNKFLQLTQRGLIYATRNLKEPCKKYIKSKTLILPDAKIPKSKTLLLDLDETLIHSCSARDKYQICILAFNEQGEQAKIYLNIRPFCQWFLQQMSLLYTLYVYTASSSAYASTIVKYLDPKGQLISGILSRQNCLETKHGFYIKDLRIISNKHIKNMLIVDNLAHSFGFQIENGIPILEWNSNIWLLIQWRQLIKKILDYSIKTNLSYLIQLNINSIDYLFLIMGSCYSQVPYTFPDGGIYDGEIKDGLPDGKGKIIWDNGTQFEGYFEKGKKVKKGVFKWCDSSHYEGEFLNENFHGYGEYYWYNGKVYKGNWVNGKMEGQGTLCYDGKEYIGEFKNDKKDGQGELRWPNGQKYIGYWKNGKQDGIGKLIEPNGNVIEGKWVKGKKQ</sequence>
<reference evidence="4" key="1">
    <citation type="submission" date="2021-01" db="EMBL/GenBank/DDBJ databases">
        <authorList>
            <consortium name="Genoscope - CEA"/>
            <person name="William W."/>
        </authorList>
    </citation>
    <scope>NUCLEOTIDE SEQUENCE</scope>
</reference>
<accession>A0A8S1LEN3</accession>
<organism evidence="4 5">
    <name type="scientific">Paramecium primaurelia</name>
    <dbReference type="NCBI Taxonomy" id="5886"/>
    <lineage>
        <taxon>Eukaryota</taxon>
        <taxon>Sar</taxon>
        <taxon>Alveolata</taxon>
        <taxon>Ciliophora</taxon>
        <taxon>Intramacronucleata</taxon>
        <taxon>Oligohymenophorea</taxon>
        <taxon>Peniculida</taxon>
        <taxon>Parameciidae</taxon>
        <taxon>Paramecium</taxon>
    </lineage>
</organism>
<evidence type="ECO:0000256" key="2">
    <source>
        <dbReference type="SAM" id="MobiDB-lite"/>
    </source>
</evidence>
<dbReference type="InterPro" id="IPR003409">
    <property type="entry name" value="MORN"/>
</dbReference>
<evidence type="ECO:0000313" key="5">
    <source>
        <dbReference type="Proteomes" id="UP000688137"/>
    </source>
</evidence>
<proteinExistence type="predicted"/>
<dbReference type="PROSITE" id="PS50969">
    <property type="entry name" value="FCP1"/>
    <property type="match status" value="1"/>
</dbReference>
<evidence type="ECO:0000256" key="1">
    <source>
        <dbReference type="ARBA" id="ARBA00022737"/>
    </source>
</evidence>
<feature type="region of interest" description="Disordered" evidence="2">
    <location>
        <begin position="46"/>
        <end position="84"/>
    </location>
</feature>
<feature type="compositionally biased region" description="Polar residues" evidence="2">
    <location>
        <begin position="53"/>
        <end position="64"/>
    </location>
</feature>
<dbReference type="InterPro" id="IPR004274">
    <property type="entry name" value="FCP1_dom"/>
</dbReference>
<dbReference type="CDD" id="cd07521">
    <property type="entry name" value="HAD_FCP1-like"/>
    <property type="match status" value="1"/>
</dbReference>
<keyword evidence="1" id="KW-0677">Repeat</keyword>
<name>A0A8S1LEN3_PARPR</name>
<dbReference type="Pfam" id="PF02493">
    <property type="entry name" value="MORN"/>
    <property type="match status" value="6"/>
</dbReference>
<dbReference type="EMBL" id="CAJJDM010000034">
    <property type="protein sequence ID" value="CAD8064033.1"/>
    <property type="molecule type" value="Genomic_DNA"/>
</dbReference>
<dbReference type="PANTHER" id="PTHR23084:SF179">
    <property type="entry name" value="OS10G0565000 PROTEIN"/>
    <property type="match status" value="1"/>
</dbReference>
<dbReference type="Pfam" id="PF03031">
    <property type="entry name" value="NIF"/>
    <property type="match status" value="1"/>
</dbReference>
<dbReference type="SMART" id="SM00577">
    <property type="entry name" value="CPDc"/>
    <property type="match status" value="1"/>
</dbReference>
<protein>
    <recommendedName>
        <fullName evidence="3">FCP1 homology domain-containing protein</fullName>
    </recommendedName>
</protein>
<gene>
    <name evidence="4" type="ORF">PPRIM_AZ9-3.1.T0350263</name>
</gene>
<evidence type="ECO:0000313" key="4">
    <source>
        <dbReference type="EMBL" id="CAD8064033.1"/>
    </source>
</evidence>
<feature type="domain" description="FCP1 homology" evidence="3">
    <location>
        <begin position="223"/>
        <end position="397"/>
    </location>
</feature>
<keyword evidence="5" id="KW-1185">Reference proteome</keyword>
<dbReference type="Proteomes" id="UP000688137">
    <property type="component" value="Unassembled WGS sequence"/>
</dbReference>
<dbReference type="PANTHER" id="PTHR23084">
    <property type="entry name" value="PHOSPHATIDYLINOSITOL-4-PHOSPHATE 5-KINASE RELATED"/>
    <property type="match status" value="1"/>
</dbReference>
<dbReference type="OMA" id="AQTDITH"/>
<evidence type="ECO:0000259" key="3">
    <source>
        <dbReference type="PROSITE" id="PS50969"/>
    </source>
</evidence>
<dbReference type="SMART" id="SM00698">
    <property type="entry name" value="MORN"/>
    <property type="match status" value="5"/>
</dbReference>
<dbReference type="AlphaFoldDB" id="A0A8S1LEN3"/>
<comment type="caution">
    <text evidence="4">The sequence shown here is derived from an EMBL/GenBank/DDBJ whole genome shotgun (WGS) entry which is preliminary data.</text>
</comment>